<dbReference type="PANTHER" id="PTHR43903">
    <property type="entry name" value="NEUROLIGIN"/>
    <property type="match status" value="1"/>
</dbReference>
<feature type="transmembrane region" description="Helical" evidence="4">
    <location>
        <begin position="660"/>
        <end position="681"/>
    </location>
</feature>
<feature type="chain" id="PRO_5031469759" description="Carboxylesterase type B domain-containing protein" evidence="5">
    <location>
        <begin position="18"/>
        <end position="700"/>
    </location>
</feature>
<keyword evidence="2 5" id="KW-0732">Signal</keyword>
<comment type="similarity">
    <text evidence="1">Belongs to the type-B carboxylesterase/lipase family.</text>
</comment>
<gene>
    <name evidence="7" type="ORF">TTEB3V08_LOCUS5043</name>
</gene>
<dbReference type="PROSITE" id="PS00941">
    <property type="entry name" value="CARBOXYLESTERASE_B_2"/>
    <property type="match status" value="1"/>
</dbReference>
<feature type="domain" description="Carboxylesterase type B" evidence="6">
    <location>
        <begin position="24"/>
        <end position="612"/>
    </location>
</feature>
<name>A0A7R9IET4_9NEOP</name>
<dbReference type="EMBL" id="OE001536">
    <property type="protein sequence ID" value="CAD7457032.1"/>
    <property type="molecule type" value="Genomic_DNA"/>
</dbReference>
<dbReference type="SUPFAM" id="SSF53474">
    <property type="entry name" value="alpha/beta-Hydrolases"/>
    <property type="match status" value="1"/>
</dbReference>
<organism evidence="7">
    <name type="scientific">Timema tahoe</name>
    <dbReference type="NCBI Taxonomy" id="61484"/>
    <lineage>
        <taxon>Eukaryota</taxon>
        <taxon>Metazoa</taxon>
        <taxon>Ecdysozoa</taxon>
        <taxon>Arthropoda</taxon>
        <taxon>Hexapoda</taxon>
        <taxon>Insecta</taxon>
        <taxon>Pterygota</taxon>
        <taxon>Neoptera</taxon>
        <taxon>Polyneoptera</taxon>
        <taxon>Phasmatodea</taxon>
        <taxon>Timematodea</taxon>
        <taxon>Timematoidea</taxon>
        <taxon>Timematidae</taxon>
        <taxon>Timema</taxon>
    </lineage>
</organism>
<dbReference type="InterPro" id="IPR002018">
    <property type="entry name" value="CarbesteraseB"/>
</dbReference>
<keyword evidence="4" id="KW-1133">Transmembrane helix</keyword>
<keyword evidence="4" id="KW-0812">Transmembrane</keyword>
<evidence type="ECO:0000259" key="6">
    <source>
        <dbReference type="Pfam" id="PF00135"/>
    </source>
</evidence>
<dbReference type="Gene3D" id="3.40.50.1820">
    <property type="entry name" value="alpha/beta hydrolase"/>
    <property type="match status" value="2"/>
</dbReference>
<proteinExistence type="inferred from homology"/>
<feature type="signal peptide" evidence="5">
    <location>
        <begin position="1"/>
        <end position="17"/>
    </location>
</feature>
<dbReference type="InterPro" id="IPR051093">
    <property type="entry name" value="Neuroligin/BSAL"/>
</dbReference>
<dbReference type="Pfam" id="PF00135">
    <property type="entry name" value="COesterase"/>
    <property type="match status" value="1"/>
</dbReference>
<evidence type="ECO:0000313" key="7">
    <source>
        <dbReference type="EMBL" id="CAD7457032.1"/>
    </source>
</evidence>
<evidence type="ECO:0000256" key="3">
    <source>
        <dbReference type="ARBA" id="ARBA00023180"/>
    </source>
</evidence>
<evidence type="ECO:0000256" key="1">
    <source>
        <dbReference type="ARBA" id="ARBA00005964"/>
    </source>
</evidence>
<dbReference type="InterPro" id="IPR029058">
    <property type="entry name" value="AB_hydrolase_fold"/>
</dbReference>
<evidence type="ECO:0000256" key="5">
    <source>
        <dbReference type="SAM" id="SignalP"/>
    </source>
</evidence>
<sequence>MIVGTLTSFLALTCVVASPEQPVTSSGTLAGRVVQTSHGAVRQLLGVRYCEAPVRFSAPVPHQVQDATNIVEVTKYGAACQQPPHLTELMYPQLTLHENDKSVNEDCLFLNVFLPVTPAPANQPLRAVMVWIPGEGFGFADAAQFDGSHLAVRGDVIVITVNYRVGVFGFLSTGNSSVPGNHGLWDVLEALRWVRRNAAALGGDPARVTVFGRFTGAMIASLLLTSPYINQRDATGRPSPLVARVILQSGAGFGNYVLDEEPANRTDTLAHLAGCEGTHQQVMACLRAVPSGRLDQLSWEVPQLWRPVVDGMLITTDPLRAIRRAAYDRGVQIMIGETGGEGSICLLQHYYLETVFSRAILADNVTKREFVQLVQEHVYDYLKVPHKIVLWVHHSTVVLGNFRAGVVFCRVESASRHTIQVDDKRRCQEDASGALYDLVQDPSVIEAAVHEYRPWPDSNASFRDQFLHFCGALYTRVKSEQLARWLARRGTTVWRYEFSYRPQCSPHPRFMGPAHGDEVLFVFGLLEEEATGLETQLEQRVLTSWANFAKTGSVTFRSVVQCSVVLSNVMESFKCSGQWDPNMNSSLAWKQFTDGAKHIMVFSVPHNSMKTTDFLSRDLDFWNLMVPGLLRHTQRALLHGRATGRDHGSRPGTCSSGTSVGLIIITLVLSTALLLISYYLCHSVRNSSKGLLTQDHTAQH</sequence>
<evidence type="ECO:0000256" key="4">
    <source>
        <dbReference type="SAM" id="Phobius"/>
    </source>
</evidence>
<keyword evidence="4" id="KW-0472">Membrane</keyword>
<dbReference type="AlphaFoldDB" id="A0A7R9IET4"/>
<accession>A0A7R9IET4</accession>
<protein>
    <recommendedName>
        <fullName evidence="6">Carboxylesterase type B domain-containing protein</fullName>
    </recommendedName>
</protein>
<evidence type="ECO:0000256" key="2">
    <source>
        <dbReference type="ARBA" id="ARBA00022729"/>
    </source>
</evidence>
<dbReference type="InterPro" id="IPR019819">
    <property type="entry name" value="Carboxylesterase_B_CS"/>
</dbReference>
<keyword evidence="3" id="KW-0325">Glycoprotein</keyword>
<reference evidence="7" key="1">
    <citation type="submission" date="2020-11" db="EMBL/GenBank/DDBJ databases">
        <authorList>
            <person name="Tran Van P."/>
        </authorList>
    </citation>
    <scope>NUCLEOTIDE SEQUENCE</scope>
</reference>